<reference evidence="1 2" key="1">
    <citation type="submission" date="2016-10" db="EMBL/GenBank/DDBJ databases">
        <title>Evaluation of Human, Veterinary and Environmental Mycobacterium chelonae Isolates by Core Genome Phylogenomic Analysis, Targeted Gene Comparison, and Anti-microbial Susceptibility Patterns: A Tale of Mistaken Identities.</title>
        <authorList>
            <person name="Fogelson S.B."/>
            <person name="Camus A.C."/>
            <person name="Lorenz W."/>
            <person name="Vasireddy R."/>
            <person name="Vasireddy S."/>
            <person name="Smith T."/>
            <person name="Brown-Elliott B.A."/>
            <person name="Wallace R.J.Jr."/>
            <person name="Hasan N.A."/>
            <person name="Reischl U."/>
            <person name="Sanchez S."/>
        </authorList>
    </citation>
    <scope>NUCLEOTIDE SEQUENCE [LARGE SCALE GENOMIC DNA]</scope>
    <source>
        <strain evidence="1 2">1559</strain>
    </source>
</reference>
<dbReference type="Pfam" id="PF19827">
    <property type="entry name" value="DUF6308"/>
    <property type="match status" value="1"/>
</dbReference>
<dbReference type="InterPro" id="IPR046275">
    <property type="entry name" value="DUF6308"/>
</dbReference>
<name>A0A1S1LHJ0_9MYCO</name>
<comment type="caution">
    <text evidence="1">The sequence shown here is derived from an EMBL/GenBank/DDBJ whole genome shotgun (WGS) entry which is preliminary data.</text>
</comment>
<dbReference type="Proteomes" id="UP000179616">
    <property type="component" value="Unassembled WGS sequence"/>
</dbReference>
<dbReference type="AlphaFoldDB" id="A0A1S1LHJ0"/>
<dbReference type="EMBL" id="MLIK01000003">
    <property type="protein sequence ID" value="OHU31654.1"/>
    <property type="molecule type" value="Genomic_DNA"/>
</dbReference>
<sequence length="81" mass="9026">MVAGKLLAAKRPTLVPVLDNKVNDFLKPPKRQFWVSLHDELSDQARREAISDICQVAPPHVSLLRRIDVALWRAAKGEAGT</sequence>
<evidence type="ECO:0000313" key="2">
    <source>
        <dbReference type="Proteomes" id="UP000179616"/>
    </source>
</evidence>
<protein>
    <submittedName>
        <fullName evidence="1">Uncharacterized protein</fullName>
    </submittedName>
</protein>
<evidence type="ECO:0000313" key="1">
    <source>
        <dbReference type="EMBL" id="OHU31654.1"/>
    </source>
</evidence>
<gene>
    <name evidence="1" type="ORF">BKG76_00075</name>
</gene>
<dbReference type="OrthoDB" id="5178186at2"/>
<organism evidence="1 2">
    <name type="scientific">Mycobacteroides franklinii</name>
    <dbReference type="NCBI Taxonomy" id="948102"/>
    <lineage>
        <taxon>Bacteria</taxon>
        <taxon>Bacillati</taxon>
        <taxon>Actinomycetota</taxon>
        <taxon>Actinomycetes</taxon>
        <taxon>Mycobacteriales</taxon>
        <taxon>Mycobacteriaceae</taxon>
        <taxon>Mycobacteroides</taxon>
    </lineage>
</organism>
<accession>A0A1S1LHJ0</accession>
<proteinExistence type="predicted"/>